<dbReference type="Proteomes" id="UP000774570">
    <property type="component" value="Unassembled WGS sequence"/>
</dbReference>
<evidence type="ECO:0000313" key="2">
    <source>
        <dbReference type="Proteomes" id="UP000774570"/>
    </source>
</evidence>
<comment type="caution">
    <text evidence="1">The sequence shown here is derived from an EMBL/GenBank/DDBJ whole genome shotgun (WGS) entry which is preliminary data.</text>
</comment>
<dbReference type="EMBL" id="JAIBOA010000015">
    <property type="protein sequence ID" value="MBW8485283.1"/>
    <property type="molecule type" value="Genomic_DNA"/>
</dbReference>
<dbReference type="RefSeq" id="WP_220168508.1">
    <property type="nucleotide sequence ID" value="NZ_JAIBOA010000015.1"/>
</dbReference>
<name>A0ABS7FXX6_9ACTN</name>
<accession>A0ABS7FXX6</accession>
<protein>
    <submittedName>
        <fullName evidence="1">Uncharacterized protein</fullName>
    </submittedName>
</protein>
<gene>
    <name evidence="1" type="ORF">K1Y72_23085</name>
</gene>
<dbReference type="SUPFAM" id="SSF160424">
    <property type="entry name" value="BH3703-like"/>
    <property type="match status" value="1"/>
</dbReference>
<dbReference type="InterPro" id="IPR036170">
    <property type="entry name" value="YezG-like_sf"/>
</dbReference>
<organism evidence="1 2">
    <name type="scientific">Actinomadura parmotrematis</name>
    <dbReference type="NCBI Taxonomy" id="2864039"/>
    <lineage>
        <taxon>Bacteria</taxon>
        <taxon>Bacillati</taxon>
        <taxon>Actinomycetota</taxon>
        <taxon>Actinomycetes</taxon>
        <taxon>Streptosporangiales</taxon>
        <taxon>Thermomonosporaceae</taxon>
        <taxon>Actinomadura</taxon>
    </lineage>
</organism>
<reference evidence="1 2" key="1">
    <citation type="submission" date="2021-07" db="EMBL/GenBank/DDBJ databases">
        <title>Actinomadura sp. PM05-2 isolated from lichen.</title>
        <authorList>
            <person name="Somphong A."/>
            <person name="Phongsopitanun W."/>
            <person name="Tanasupawat S."/>
            <person name="Peongsungnone V."/>
        </authorList>
    </citation>
    <scope>NUCLEOTIDE SEQUENCE [LARGE SCALE GENOMIC DNA]</scope>
    <source>
        <strain evidence="1 2">PM05-2</strain>
    </source>
</reference>
<keyword evidence="2" id="KW-1185">Reference proteome</keyword>
<proteinExistence type="predicted"/>
<sequence length="152" mass="16555">MSHPQAGQRPLPYDQRRYDQLVQWAVSVLLEVAPAGWHRIDLRVAMTAESADAALAAVAPDGSVRDVPVPPGLLQAAAEVRAMMYRPGEGTWFGTRLTVDRPGTYRIVFNPRFEPGWAAPAPDGAYAADLAAFPRDDAHLPGWLRERAGARG</sequence>
<evidence type="ECO:0000313" key="1">
    <source>
        <dbReference type="EMBL" id="MBW8485283.1"/>
    </source>
</evidence>